<name>D7P5X8_STRNS</name>
<dbReference type="InterPro" id="IPR051677">
    <property type="entry name" value="AfsR-DnrI-RedD_regulator"/>
</dbReference>
<accession>D7P5X8</accession>
<dbReference type="InterPro" id="IPR016032">
    <property type="entry name" value="Sig_transdc_resp-reg_C-effctor"/>
</dbReference>
<dbReference type="InterPro" id="IPR005158">
    <property type="entry name" value="BTAD"/>
</dbReference>
<dbReference type="SUPFAM" id="SSF48452">
    <property type="entry name" value="TPR-like"/>
    <property type="match status" value="1"/>
</dbReference>
<evidence type="ECO:0000259" key="6">
    <source>
        <dbReference type="SMART" id="SM00862"/>
    </source>
</evidence>
<dbReference type="SUPFAM" id="SSF46894">
    <property type="entry name" value="C-terminal effector domain of the bipartite response regulators"/>
    <property type="match status" value="1"/>
</dbReference>
<dbReference type="Gene3D" id="1.25.40.10">
    <property type="entry name" value="Tetratricopeptide repeat domain"/>
    <property type="match status" value="1"/>
</dbReference>
<dbReference type="PANTHER" id="PTHR35807">
    <property type="entry name" value="TRANSCRIPTIONAL REGULATOR REDD-RELATED"/>
    <property type="match status" value="1"/>
</dbReference>
<proteinExistence type="inferred from homology"/>
<protein>
    <submittedName>
        <fullName evidence="8">AsuR5</fullName>
    </submittedName>
</protein>
<sequence>MCDFRVLGALEILDGFTWKSAGGPKVRILLAVLLAAAGRTISIDRLVEELWSPGSHPQRDQRNLVQQYVMRLRRQLGDRDRTVLVTKAPGYRLVFDPARLDACRFEALHAEGQGLFAAGAYEKAFTVLGSALELWRGPAMEDVPVSPTVRTEAERLEEARLAAAELRIDASHRIGGHIATLAELRALRDGNPLREGLWEKEMTALVESGRRAEALDVYQRARRVFQDELGLEPGTALRDLQQLILTDGGAGGRL</sequence>
<dbReference type="CDD" id="cd15831">
    <property type="entry name" value="BTAD"/>
    <property type="match status" value="1"/>
</dbReference>
<dbReference type="GO" id="GO:0000160">
    <property type="term" value="P:phosphorelay signal transduction system"/>
    <property type="evidence" value="ECO:0007669"/>
    <property type="project" value="UniProtKB-KW"/>
</dbReference>
<keyword evidence="3" id="KW-0805">Transcription regulation</keyword>
<evidence type="ECO:0000256" key="4">
    <source>
        <dbReference type="ARBA" id="ARBA00023125"/>
    </source>
</evidence>
<feature type="domain" description="OmpR/PhoB-type" evidence="6">
    <location>
        <begin position="23"/>
        <end position="93"/>
    </location>
</feature>
<dbReference type="EMBL" id="GQ926890">
    <property type="protein sequence ID" value="ADI58657.1"/>
    <property type="molecule type" value="Genomic_DNA"/>
</dbReference>
<evidence type="ECO:0000259" key="7">
    <source>
        <dbReference type="SMART" id="SM01043"/>
    </source>
</evidence>
<dbReference type="Pfam" id="PF03704">
    <property type="entry name" value="BTAD"/>
    <property type="match status" value="1"/>
</dbReference>
<reference evidence="8" key="1">
    <citation type="journal article" date="2010" name="J. Biol. Chem.">
        <title>Biochemical and genetic insights into asukamycin biosynthesis.</title>
        <authorList>
            <person name="Rui Z."/>
            <person name="Petrickova K."/>
            <person name="Skanta F."/>
            <person name="Pospisil S."/>
            <person name="Yang Y."/>
            <person name="Chen C.Y."/>
            <person name="Tsai S.F."/>
            <person name="Floss H.G."/>
            <person name="Petricek M."/>
            <person name="Yu T.W."/>
        </authorList>
    </citation>
    <scope>NUCLEOTIDE SEQUENCE</scope>
    <source>
        <strain evidence="8">ATCC 29757</strain>
    </source>
</reference>
<evidence type="ECO:0000256" key="2">
    <source>
        <dbReference type="ARBA" id="ARBA00023012"/>
    </source>
</evidence>
<evidence type="ECO:0000256" key="5">
    <source>
        <dbReference type="ARBA" id="ARBA00023163"/>
    </source>
</evidence>
<dbReference type="SMART" id="SM00862">
    <property type="entry name" value="Trans_reg_C"/>
    <property type="match status" value="1"/>
</dbReference>
<comment type="similarity">
    <text evidence="1">Belongs to the AfsR/DnrI/RedD regulatory family.</text>
</comment>
<gene>
    <name evidence="8" type="primary">asuR5</name>
</gene>
<keyword evidence="2" id="KW-0902">Two-component regulatory system</keyword>
<dbReference type="AlphaFoldDB" id="D7P5X8"/>
<dbReference type="Pfam" id="PF00486">
    <property type="entry name" value="Trans_reg_C"/>
    <property type="match status" value="1"/>
</dbReference>
<evidence type="ECO:0000256" key="1">
    <source>
        <dbReference type="ARBA" id="ARBA00005820"/>
    </source>
</evidence>
<dbReference type="InterPro" id="IPR036388">
    <property type="entry name" value="WH-like_DNA-bd_sf"/>
</dbReference>
<dbReference type="InterPro" id="IPR001867">
    <property type="entry name" value="OmpR/PhoB-type_DNA-bd"/>
</dbReference>
<dbReference type="GO" id="GO:0006355">
    <property type="term" value="P:regulation of DNA-templated transcription"/>
    <property type="evidence" value="ECO:0007669"/>
    <property type="project" value="InterPro"/>
</dbReference>
<feature type="domain" description="Bacterial transcriptional activator" evidence="7">
    <location>
        <begin position="100"/>
        <end position="245"/>
    </location>
</feature>
<evidence type="ECO:0000313" key="8">
    <source>
        <dbReference type="EMBL" id="ADI58657.1"/>
    </source>
</evidence>
<dbReference type="PANTHER" id="PTHR35807:SF1">
    <property type="entry name" value="TRANSCRIPTIONAL REGULATOR REDD"/>
    <property type="match status" value="1"/>
</dbReference>
<dbReference type="SMART" id="SM01043">
    <property type="entry name" value="BTAD"/>
    <property type="match status" value="1"/>
</dbReference>
<keyword evidence="5" id="KW-0804">Transcription</keyword>
<keyword evidence="4" id="KW-0238">DNA-binding</keyword>
<dbReference type="GO" id="GO:0003677">
    <property type="term" value="F:DNA binding"/>
    <property type="evidence" value="ECO:0007669"/>
    <property type="project" value="UniProtKB-KW"/>
</dbReference>
<organism evidence="8">
    <name type="scientific">Streptomyces nodosus subsp. asukaensis</name>
    <dbReference type="NCBI Taxonomy" id="222892"/>
    <lineage>
        <taxon>Bacteria</taxon>
        <taxon>Bacillati</taxon>
        <taxon>Actinomycetota</taxon>
        <taxon>Actinomycetes</taxon>
        <taxon>Kitasatosporales</taxon>
        <taxon>Streptomycetaceae</taxon>
        <taxon>Streptomyces</taxon>
    </lineage>
</organism>
<dbReference type="InterPro" id="IPR011990">
    <property type="entry name" value="TPR-like_helical_dom_sf"/>
</dbReference>
<evidence type="ECO:0000256" key="3">
    <source>
        <dbReference type="ARBA" id="ARBA00023015"/>
    </source>
</evidence>
<dbReference type="Gene3D" id="1.10.10.10">
    <property type="entry name" value="Winged helix-like DNA-binding domain superfamily/Winged helix DNA-binding domain"/>
    <property type="match status" value="1"/>
</dbReference>